<dbReference type="PANTHER" id="PTHR24033:SF151">
    <property type="entry name" value="NOTCH 2"/>
    <property type="match status" value="1"/>
</dbReference>
<evidence type="ECO:0000313" key="12">
    <source>
        <dbReference type="Proteomes" id="UP001634394"/>
    </source>
</evidence>
<dbReference type="InterPro" id="IPR003410">
    <property type="entry name" value="HYR_dom"/>
</dbReference>
<reference evidence="11 12" key="1">
    <citation type="submission" date="2024-11" db="EMBL/GenBank/DDBJ databases">
        <title>Chromosome-level genome assembly of the freshwater bivalve Anodonta woodiana.</title>
        <authorList>
            <person name="Chen X."/>
        </authorList>
    </citation>
    <scope>NUCLEOTIDE SEQUENCE [LARGE SCALE GENOMIC DNA]</scope>
    <source>
        <strain evidence="11">MN2024</strain>
        <tissue evidence="11">Gills</tissue>
    </source>
</reference>
<dbReference type="Pfam" id="PF00008">
    <property type="entry name" value="EGF"/>
    <property type="match status" value="3"/>
</dbReference>
<dbReference type="InterPro" id="IPR001881">
    <property type="entry name" value="EGF-like_Ca-bd_dom"/>
</dbReference>
<dbReference type="InterPro" id="IPR013320">
    <property type="entry name" value="ConA-like_dom_sf"/>
</dbReference>
<feature type="domain" description="EGF-like" evidence="8">
    <location>
        <begin position="631"/>
        <end position="668"/>
    </location>
</feature>
<protein>
    <submittedName>
        <fullName evidence="11">Uncharacterized protein</fullName>
    </submittedName>
</protein>
<dbReference type="SMART" id="SM01411">
    <property type="entry name" value="Ephrin_rec_like"/>
    <property type="match status" value="4"/>
</dbReference>
<dbReference type="PROSITE" id="PS50825">
    <property type="entry name" value="HYR"/>
    <property type="match status" value="1"/>
</dbReference>
<dbReference type="InterPro" id="IPR011641">
    <property type="entry name" value="Tyr-kin_ephrin_A/B_rcpt-like"/>
</dbReference>
<feature type="disulfide bond" evidence="6">
    <location>
        <begin position="522"/>
        <end position="539"/>
    </location>
</feature>
<keyword evidence="12" id="KW-1185">Reference proteome</keyword>
<dbReference type="Pfam" id="PF23106">
    <property type="entry name" value="EGF_Teneurin"/>
    <property type="match status" value="1"/>
</dbReference>
<feature type="disulfide bond" evidence="6">
    <location>
        <begin position="619"/>
        <end position="628"/>
    </location>
</feature>
<feature type="disulfide bond" evidence="6">
    <location>
        <begin position="779"/>
        <end position="788"/>
    </location>
</feature>
<feature type="domain" description="EGF-like" evidence="8">
    <location>
        <begin position="200"/>
        <end position="238"/>
    </location>
</feature>
<feature type="domain" description="EGF-like" evidence="8">
    <location>
        <begin position="476"/>
        <end position="512"/>
    </location>
</feature>
<dbReference type="PROSITE" id="PS50948">
    <property type="entry name" value="PAN"/>
    <property type="match status" value="1"/>
</dbReference>
<feature type="domain" description="EGF-like" evidence="8">
    <location>
        <begin position="279"/>
        <end position="317"/>
    </location>
</feature>
<dbReference type="Proteomes" id="UP001634394">
    <property type="component" value="Unassembled WGS sequence"/>
</dbReference>
<dbReference type="InterPro" id="IPR009030">
    <property type="entry name" value="Growth_fac_rcpt_cys_sf"/>
</dbReference>
<feature type="disulfide bond" evidence="6">
    <location>
        <begin position="502"/>
        <end position="511"/>
    </location>
</feature>
<keyword evidence="3" id="KW-0677">Repeat</keyword>
<feature type="domain" description="EGF-like" evidence="8">
    <location>
        <begin position="442"/>
        <end position="474"/>
    </location>
</feature>
<dbReference type="FunFam" id="2.10.25.10:FF:000100">
    <property type="entry name" value="neurogenic locus notch homolog protein 3"/>
    <property type="match status" value="1"/>
</dbReference>
<dbReference type="Gene3D" id="2.60.120.200">
    <property type="match status" value="1"/>
</dbReference>
<dbReference type="PANTHER" id="PTHR24033">
    <property type="entry name" value="EGF-LIKE DOMAIN-CONTAINING PROTEIN"/>
    <property type="match status" value="1"/>
</dbReference>
<feature type="domain" description="EGF-like" evidence="8">
    <location>
        <begin position="748"/>
        <end position="789"/>
    </location>
</feature>
<feature type="domain" description="Apple" evidence="10">
    <location>
        <begin position="358"/>
        <end position="432"/>
    </location>
</feature>
<dbReference type="PROSITE" id="PS50026">
    <property type="entry name" value="EGF_3"/>
    <property type="match status" value="12"/>
</dbReference>
<feature type="disulfide bond" evidence="6">
    <location>
        <begin position="307"/>
        <end position="316"/>
    </location>
</feature>
<name>A0ABD3WNX0_SINWO</name>
<dbReference type="InterPro" id="IPR051830">
    <property type="entry name" value="NOTCH_homolog"/>
</dbReference>
<evidence type="ECO:0000256" key="1">
    <source>
        <dbReference type="ARBA" id="ARBA00022536"/>
    </source>
</evidence>
<organism evidence="11 12">
    <name type="scientific">Sinanodonta woodiana</name>
    <name type="common">Chinese pond mussel</name>
    <name type="synonym">Anodonta woodiana</name>
    <dbReference type="NCBI Taxonomy" id="1069815"/>
    <lineage>
        <taxon>Eukaryota</taxon>
        <taxon>Metazoa</taxon>
        <taxon>Spiralia</taxon>
        <taxon>Lophotrochozoa</taxon>
        <taxon>Mollusca</taxon>
        <taxon>Bivalvia</taxon>
        <taxon>Autobranchia</taxon>
        <taxon>Heteroconchia</taxon>
        <taxon>Palaeoheterodonta</taxon>
        <taxon>Unionida</taxon>
        <taxon>Unionoidea</taxon>
        <taxon>Unionidae</taxon>
        <taxon>Unioninae</taxon>
        <taxon>Sinanodonta</taxon>
    </lineage>
</organism>
<keyword evidence="7" id="KW-0472">Membrane</keyword>
<dbReference type="SUPFAM" id="SSF57196">
    <property type="entry name" value="EGF/Laminin"/>
    <property type="match status" value="5"/>
</dbReference>
<dbReference type="InterPro" id="IPR013032">
    <property type="entry name" value="EGF-like_CS"/>
</dbReference>
<dbReference type="PROSITE" id="PS01187">
    <property type="entry name" value="EGF_CA"/>
    <property type="match status" value="2"/>
</dbReference>
<evidence type="ECO:0000259" key="8">
    <source>
        <dbReference type="PROSITE" id="PS50026"/>
    </source>
</evidence>
<evidence type="ECO:0000256" key="3">
    <source>
        <dbReference type="ARBA" id="ARBA00022737"/>
    </source>
</evidence>
<dbReference type="FunFam" id="2.10.25.10:FF:000472">
    <property type="entry name" value="Uncharacterized protein, isoform A"/>
    <property type="match status" value="1"/>
</dbReference>
<comment type="caution">
    <text evidence="6">Lacks conserved residue(s) required for the propagation of feature annotation.</text>
</comment>
<dbReference type="Pfam" id="PF12661">
    <property type="entry name" value="hEGF"/>
    <property type="match status" value="2"/>
</dbReference>
<feature type="domain" description="EGF-like" evidence="8">
    <location>
        <begin position="514"/>
        <end position="551"/>
    </location>
</feature>
<dbReference type="InterPro" id="IPR003609">
    <property type="entry name" value="Pan_app"/>
</dbReference>
<keyword evidence="7" id="KW-1133">Transmembrane helix</keyword>
<evidence type="ECO:0000256" key="7">
    <source>
        <dbReference type="SAM" id="Phobius"/>
    </source>
</evidence>
<evidence type="ECO:0000256" key="6">
    <source>
        <dbReference type="PROSITE-ProRule" id="PRU00076"/>
    </source>
</evidence>
<dbReference type="SMART" id="SM00181">
    <property type="entry name" value="EGF"/>
    <property type="match status" value="14"/>
</dbReference>
<evidence type="ECO:0000259" key="10">
    <source>
        <dbReference type="PROSITE" id="PS50948"/>
    </source>
</evidence>
<dbReference type="Pfam" id="PF13385">
    <property type="entry name" value="Laminin_G_3"/>
    <property type="match status" value="1"/>
</dbReference>
<evidence type="ECO:0000256" key="5">
    <source>
        <dbReference type="ARBA" id="ARBA00023180"/>
    </source>
</evidence>
<dbReference type="PROSITE" id="PS01186">
    <property type="entry name" value="EGF_2"/>
    <property type="match status" value="7"/>
</dbReference>
<comment type="caution">
    <text evidence="11">The sequence shown here is derived from an EMBL/GenBank/DDBJ whole genome shotgun (WGS) entry which is preliminary data.</text>
</comment>
<evidence type="ECO:0000259" key="9">
    <source>
        <dbReference type="PROSITE" id="PS50825"/>
    </source>
</evidence>
<keyword evidence="1 6" id="KW-0245">EGF-like domain</keyword>
<feature type="transmembrane region" description="Helical" evidence="7">
    <location>
        <begin position="1521"/>
        <end position="1542"/>
    </location>
</feature>
<feature type="disulfide bond" evidence="6">
    <location>
        <begin position="541"/>
        <end position="550"/>
    </location>
</feature>
<keyword evidence="5" id="KW-0325">Glycoprotein</keyword>
<feature type="domain" description="EGF-like" evidence="8">
    <location>
        <begin position="240"/>
        <end position="277"/>
    </location>
</feature>
<dbReference type="SMART" id="SM00473">
    <property type="entry name" value="PAN_AP"/>
    <property type="match status" value="3"/>
</dbReference>
<dbReference type="CDD" id="cd00054">
    <property type="entry name" value="EGF_CA"/>
    <property type="match status" value="6"/>
</dbReference>
<feature type="domain" description="EGF-like" evidence="8">
    <location>
        <begin position="791"/>
        <end position="829"/>
    </location>
</feature>
<dbReference type="SMART" id="SM00179">
    <property type="entry name" value="EGF_CA"/>
    <property type="match status" value="10"/>
</dbReference>
<dbReference type="Gene3D" id="2.10.25.10">
    <property type="entry name" value="Laminin"/>
    <property type="match status" value="11"/>
</dbReference>
<feature type="domain" description="EGF-like" evidence="8">
    <location>
        <begin position="41"/>
        <end position="78"/>
    </location>
</feature>
<feature type="domain" description="HYR" evidence="9">
    <location>
        <begin position="1045"/>
        <end position="1131"/>
    </location>
</feature>
<feature type="disulfide bond" evidence="6">
    <location>
        <begin position="68"/>
        <end position="77"/>
    </location>
</feature>
<dbReference type="PRINTS" id="PR01983">
    <property type="entry name" value="NOTCH"/>
</dbReference>
<keyword evidence="2" id="KW-0732">Signal</keyword>
<proteinExistence type="predicted"/>
<evidence type="ECO:0000256" key="4">
    <source>
        <dbReference type="ARBA" id="ARBA00023157"/>
    </source>
</evidence>
<feature type="disulfide bond" evidence="6">
    <location>
        <begin position="464"/>
        <end position="473"/>
    </location>
</feature>
<dbReference type="EMBL" id="JBJQND010000005">
    <property type="protein sequence ID" value="KAL3875687.1"/>
    <property type="molecule type" value="Genomic_DNA"/>
</dbReference>
<feature type="disulfide bond" evidence="6">
    <location>
        <begin position="267"/>
        <end position="276"/>
    </location>
</feature>
<dbReference type="InterPro" id="IPR000152">
    <property type="entry name" value="EGF-type_Asp/Asn_hydroxyl_site"/>
</dbReference>
<keyword evidence="7" id="KW-0812">Transmembrane</keyword>
<evidence type="ECO:0000313" key="11">
    <source>
        <dbReference type="EMBL" id="KAL3875687.1"/>
    </source>
</evidence>
<feature type="domain" description="EGF-like" evidence="8">
    <location>
        <begin position="593"/>
        <end position="629"/>
    </location>
</feature>
<dbReference type="InterPro" id="IPR000742">
    <property type="entry name" value="EGF"/>
</dbReference>
<dbReference type="Pfam" id="PF07699">
    <property type="entry name" value="Ephrin_rec_like"/>
    <property type="match status" value="4"/>
</dbReference>
<dbReference type="Gene3D" id="2.10.50.10">
    <property type="entry name" value="Tumor Necrosis Factor Receptor, subunit A, domain 2"/>
    <property type="match status" value="3"/>
</dbReference>
<sequence length="1593" mass="174020">MPCTACPMNFYQDETKSITCKPCSMDSTTSFIGSNSFSNCLQQACNATVQCYGHGTCVYDEHKPVCSCFPGFYGNRCETPVHICDSQPCMNGGVCNRSTMYIEVQCTCPKDRKCSMGSIQNKTYGGDNFDGPKSGPQPSQVACEQVCLDYAACVGLVYTGGFCVIYTNLSLITPKADNESVLLYKNCTSLFVGDRCQTDNINDCASSPCSQYGMCQNLVNGSKCLCPIYGNYQLPRCEITLNICSSRPCLNGGACQQFDSVRYECTCRPGFTGQNCETNFDNCKDNPDGCLYGGMCNDGDNKYNCSCMNGFNGEHCNLSPNYCPGSCPHVNLCYNDFKNFAAMCSCSYPYETKYLNVCKISTSLANQRIPERYGYILIGNGATVTVCEQACVSRPDCKAFTFYLDDPACIGYNSVSYPLEPRNSTTFYTIGCLNVDSGQCQGIESCRNIACANNGTCTNGRCVCKAGFTGFTCQHSIDDCLSNLCQNGGRCIDGYFSYTCQCDKGYNGTNCENNINDCVGKCTINGSSGCVDLVDDYNCTCKPGYSGKNCEVNINDCARYPCQHGGVCTDLVNDYQCNCSDTVGWTGKDCSQLTNQCSSLPCKNNAPCYSVEDTFFCRCPGNTKGATCETGLPVCNVVSNPCTNNGSCQENQGLASCSCQLVQDGRCLMDMRANTFGGENYTRVPSVNSTKCVDLCLWNVTCGAAAFLITGGCVHYRERSFILTPFNDLTIYIKQCPSYQTGKACELVKDWCKFENGTSVCKNGGRCVSLEPLGYSCQCITGYSGVNCEIVANPCDSNPCKGGSTCRSTITDYICQCPQGKPYVEMQCKGVSTNYDIVFDERIAQGTMLEMAHRLEGSQMSVMMWFRFHSVRGIVSTNATLLYITGNKGSIRYSQPSDDGFHVIVTVFGVTVGNGSTSTTLKLPDITTPSLLTNGNWHHLALTISGKSASIVMDGIQTNAIANYSLDLKLNTQVFIGLMYPGEMSQVTVWNSALIYSDILRYFGNVSYVPNGIMAQGWWSYVFHPGVSRQYPSQVKCDSCKPVQVDKTPPEVVCNRDHYAFTLPTITDQFVTLNAQEQQNLRNKVNFKRYNVTSTLPQDATYPVGQYDAIFVAKDESGNYQDCRFPIYVKYYDSCPLPKTDANLTRYMYKGIQVDSISALKCTNASYEPAAALPRYIPCGVLGVFDANNPYMDRVLPSCGYKVMNNYRIDVQMQYQLQAQCSDLFLSALITSIMKKFNDTTTNDIIRQFCDSSACSNVIVSGNCSNVNALISIQIYLNRGFISFGQVSYTLTEATRIIVLVERKFIFPNVADSKWLEDTVVISEKQICNPGSLFPDGACFECGKGMFNNNQTGLCEFCAIGTYQQFQGKDSCLPCNSSQTTKNIGSTAATDCISVCPKGQYYKYKATTLMGSCQKCPRHFYQDEVGQSFCKPCAFKKVTAEEGADSITHCQDDCNSGEEPATGNDASCRKCAKGTYRTQGKDDNCQPCPAGNTTNGIGSVSAADCNIKVMQGLTELQIGPIAGGVTSGAIVAVVCIILVIIFKKRRNLRNKEDVYVGGQQFDNATQKCVPCPMETTTTSGDGQISNTSSNISF</sequence>
<accession>A0ABD3WNX0</accession>
<gene>
    <name evidence="11" type="ORF">ACJMK2_033615</name>
</gene>
<keyword evidence="4 6" id="KW-1015">Disulfide bond</keyword>
<evidence type="ECO:0000256" key="2">
    <source>
        <dbReference type="ARBA" id="ARBA00022729"/>
    </source>
</evidence>
<dbReference type="FunFam" id="2.10.25.10:FF:000004">
    <property type="entry name" value="Neurogenic locus notch 1"/>
    <property type="match status" value="1"/>
</dbReference>
<dbReference type="PROSITE" id="PS00022">
    <property type="entry name" value="EGF_1"/>
    <property type="match status" value="8"/>
</dbReference>
<dbReference type="SUPFAM" id="SSF49899">
    <property type="entry name" value="Concanavalin A-like lectins/glucanases"/>
    <property type="match status" value="1"/>
</dbReference>
<feature type="domain" description="EGF-like" evidence="8">
    <location>
        <begin position="553"/>
        <end position="591"/>
    </location>
</feature>
<dbReference type="PROSITE" id="PS00010">
    <property type="entry name" value="ASX_HYDROXYL"/>
    <property type="match status" value="4"/>
</dbReference>
<dbReference type="InterPro" id="IPR018097">
    <property type="entry name" value="EGF_Ca-bd_CS"/>
</dbReference>
<dbReference type="SUPFAM" id="SSF57184">
    <property type="entry name" value="Growth factor receptor domain"/>
    <property type="match status" value="1"/>
</dbReference>